<dbReference type="PROSITE" id="PS51318">
    <property type="entry name" value="TAT"/>
    <property type="match status" value="1"/>
</dbReference>
<comment type="caution">
    <text evidence="5">The sequence shown here is derived from an EMBL/GenBank/DDBJ whole genome shotgun (WGS) entry which is preliminary data.</text>
</comment>
<dbReference type="EMBL" id="QGLF01000004">
    <property type="protein sequence ID" value="PWR19733.1"/>
    <property type="molecule type" value="Genomic_DNA"/>
</dbReference>
<evidence type="ECO:0000259" key="4">
    <source>
        <dbReference type="PROSITE" id="PS50830"/>
    </source>
</evidence>
<dbReference type="InterPro" id="IPR035437">
    <property type="entry name" value="SNase_OB-fold_sf"/>
</dbReference>
<reference evidence="6" key="1">
    <citation type="submission" date="2018-05" db="EMBL/GenBank/DDBJ databases">
        <title>Zavarzinia sp. HR-AS.</title>
        <authorList>
            <person name="Lee Y."/>
            <person name="Jeon C.O."/>
        </authorList>
    </citation>
    <scope>NUCLEOTIDE SEQUENCE [LARGE SCALE GENOMIC DNA]</scope>
    <source>
        <strain evidence="6">DSM 1231</strain>
    </source>
</reference>
<evidence type="ECO:0000313" key="5">
    <source>
        <dbReference type="EMBL" id="PWR19733.1"/>
    </source>
</evidence>
<protein>
    <submittedName>
        <fullName evidence="5">Nuclease (SNase)</fullName>
    </submittedName>
</protein>
<keyword evidence="2" id="KW-0255">Endonuclease</keyword>
<keyword evidence="1" id="KW-0540">Nuclease</keyword>
<dbReference type="Pfam" id="PF00565">
    <property type="entry name" value="SNase"/>
    <property type="match status" value="1"/>
</dbReference>
<dbReference type="Gene3D" id="2.40.50.90">
    <property type="match status" value="1"/>
</dbReference>
<dbReference type="GO" id="GO:0004519">
    <property type="term" value="F:endonuclease activity"/>
    <property type="evidence" value="ECO:0007669"/>
    <property type="project" value="UniProtKB-KW"/>
</dbReference>
<dbReference type="InterPro" id="IPR016071">
    <property type="entry name" value="Staphylococal_nuclease_OB-fold"/>
</dbReference>
<gene>
    <name evidence="5" type="ORF">DKG75_14810</name>
</gene>
<dbReference type="PANTHER" id="PTHR12302">
    <property type="entry name" value="EBNA2 BINDING PROTEIN P100"/>
    <property type="match status" value="1"/>
</dbReference>
<name>A0A317E2X4_9PROT</name>
<dbReference type="PANTHER" id="PTHR12302:SF3">
    <property type="entry name" value="SERINE_THREONINE-PROTEIN KINASE 31"/>
    <property type="match status" value="1"/>
</dbReference>
<sequence length="273" mass="29266">MTVNRRQIVGGGAIGLGLILFGRRLAAAPALPGGLAPAGGGRVTEVVDGDTVRLDTGDQVRFVGTQAPKLPLDRPNFPTWPFAEQSKAILAALCQGKRVSLHTGGAPRDRHGRILAHLLVEETGIWLQGAMLEQGAARVYTFKDNRALAADMLAIEAAARKAKRGLWNDPLYRVRRASEADLAAEAGKVPGYHLVEGKVVKTGQAKGRWFLNFGPDQRSDFTATIAPGDAGAFAEAGIDPAAYQGLRLRIRGWIEDRNGASIDVTHPEQIERL</sequence>
<dbReference type="OrthoDB" id="7618306at2"/>
<dbReference type="AlphaFoldDB" id="A0A317E2X4"/>
<keyword evidence="6" id="KW-1185">Reference proteome</keyword>
<dbReference type="GO" id="GO:0016787">
    <property type="term" value="F:hydrolase activity"/>
    <property type="evidence" value="ECO:0007669"/>
    <property type="project" value="UniProtKB-KW"/>
</dbReference>
<dbReference type="InterPro" id="IPR006311">
    <property type="entry name" value="TAT_signal"/>
</dbReference>
<evidence type="ECO:0000256" key="1">
    <source>
        <dbReference type="ARBA" id="ARBA00022722"/>
    </source>
</evidence>
<evidence type="ECO:0000313" key="6">
    <source>
        <dbReference type="Proteomes" id="UP000246077"/>
    </source>
</evidence>
<dbReference type="PROSITE" id="PS50830">
    <property type="entry name" value="TNASE_3"/>
    <property type="match status" value="1"/>
</dbReference>
<proteinExistence type="predicted"/>
<organism evidence="5 6">
    <name type="scientific">Zavarzinia compransoris</name>
    <dbReference type="NCBI Taxonomy" id="1264899"/>
    <lineage>
        <taxon>Bacteria</taxon>
        <taxon>Pseudomonadati</taxon>
        <taxon>Pseudomonadota</taxon>
        <taxon>Alphaproteobacteria</taxon>
        <taxon>Rhodospirillales</taxon>
        <taxon>Zavarziniaceae</taxon>
        <taxon>Zavarzinia</taxon>
    </lineage>
</organism>
<dbReference type="SUPFAM" id="SSF50199">
    <property type="entry name" value="Staphylococcal nuclease"/>
    <property type="match status" value="1"/>
</dbReference>
<dbReference type="Proteomes" id="UP000246077">
    <property type="component" value="Unassembled WGS sequence"/>
</dbReference>
<keyword evidence="3" id="KW-0378">Hydrolase</keyword>
<dbReference type="RefSeq" id="WP_109921907.1">
    <property type="nucleotide sequence ID" value="NZ_QGLF01000004.1"/>
</dbReference>
<accession>A0A317E2X4</accession>
<feature type="domain" description="TNase-like" evidence="4">
    <location>
        <begin position="41"/>
        <end position="169"/>
    </location>
</feature>
<evidence type="ECO:0000256" key="3">
    <source>
        <dbReference type="ARBA" id="ARBA00022801"/>
    </source>
</evidence>
<dbReference type="SMART" id="SM00318">
    <property type="entry name" value="SNc"/>
    <property type="match status" value="1"/>
</dbReference>
<evidence type="ECO:0000256" key="2">
    <source>
        <dbReference type="ARBA" id="ARBA00022759"/>
    </source>
</evidence>